<evidence type="ECO:0000313" key="2">
    <source>
        <dbReference type="EMBL" id="CAH2044103.1"/>
    </source>
</evidence>
<feature type="compositionally biased region" description="Basic residues" evidence="1">
    <location>
        <begin position="147"/>
        <end position="168"/>
    </location>
</feature>
<feature type="compositionally biased region" description="Polar residues" evidence="1">
    <location>
        <begin position="14"/>
        <end position="25"/>
    </location>
</feature>
<dbReference type="Proteomes" id="UP000837857">
    <property type="component" value="Chromosome 15"/>
</dbReference>
<feature type="compositionally biased region" description="Polar residues" evidence="1">
    <location>
        <begin position="120"/>
        <end position="134"/>
    </location>
</feature>
<feature type="region of interest" description="Disordered" evidence="1">
    <location>
        <begin position="12"/>
        <end position="168"/>
    </location>
</feature>
<evidence type="ECO:0000256" key="1">
    <source>
        <dbReference type="SAM" id="MobiDB-lite"/>
    </source>
</evidence>
<feature type="non-terminal residue" evidence="2">
    <location>
        <position position="168"/>
    </location>
</feature>
<dbReference type="EMBL" id="OW152827">
    <property type="protein sequence ID" value="CAH2044103.1"/>
    <property type="molecule type" value="Genomic_DNA"/>
</dbReference>
<protein>
    <submittedName>
        <fullName evidence="2">Uncharacterized protein</fullName>
    </submittedName>
</protein>
<reference evidence="2" key="1">
    <citation type="submission" date="2022-03" db="EMBL/GenBank/DDBJ databases">
        <authorList>
            <person name="Martin H S."/>
        </authorList>
    </citation>
    <scope>NUCLEOTIDE SEQUENCE</scope>
</reference>
<keyword evidence="3" id="KW-1185">Reference proteome</keyword>
<sequence>MSAVLARLKVLESQVVSENTQSPAQRNARPISPPPSGLHDSNVRSLPLPDRSASSNDVPRRAGTPPVPLRLPNPLQTDRVVGSNSECVVDADAENEESGLVTACLQGQDPSPPSEDYMPQPSTSGTQGSTNTLISPAAEEQRDVLFKRKRKEGRARGRPHVRRSRIDD</sequence>
<name>A0ABN8HYW4_9NEOP</name>
<evidence type="ECO:0000313" key="3">
    <source>
        <dbReference type="Proteomes" id="UP000837857"/>
    </source>
</evidence>
<gene>
    <name evidence="2" type="ORF">IPOD504_LOCUS4582</name>
</gene>
<accession>A0ABN8HYW4</accession>
<proteinExistence type="predicted"/>
<organism evidence="2 3">
    <name type="scientific">Iphiclides podalirius</name>
    <name type="common">scarce swallowtail</name>
    <dbReference type="NCBI Taxonomy" id="110791"/>
    <lineage>
        <taxon>Eukaryota</taxon>
        <taxon>Metazoa</taxon>
        <taxon>Ecdysozoa</taxon>
        <taxon>Arthropoda</taxon>
        <taxon>Hexapoda</taxon>
        <taxon>Insecta</taxon>
        <taxon>Pterygota</taxon>
        <taxon>Neoptera</taxon>
        <taxon>Endopterygota</taxon>
        <taxon>Lepidoptera</taxon>
        <taxon>Glossata</taxon>
        <taxon>Ditrysia</taxon>
        <taxon>Papilionoidea</taxon>
        <taxon>Papilionidae</taxon>
        <taxon>Papilioninae</taxon>
        <taxon>Iphiclides</taxon>
    </lineage>
</organism>